<evidence type="ECO:0000256" key="1">
    <source>
        <dbReference type="ARBA" id="ARBA00004881"/>
    </source>
</evidence>
<dbReference type="Proteomes" id="UP000782880">
    <property type="component" value="Unassembled WGS sequence"/>
</dbReference>
<dbReference type="GO" id="GO:0046373">
    <property type="term" value="P:L-arabinose metabolic process"/>
    <property type="evidence" value="ECO:0007669"/>
    <property type="project" value="InterPro"/>
</dbReference>
<evidence type="ECO:0000313" key="5">
    <source>
        <dbReference type="Proteomes" id="UP000782880"/>
    </source>
</evidence>
<dbReference type="PANTHER" id="PTHR43576">
    <property type="entry name" value="ALPHA-L-ARABINOFURANOSIDASE C-RELATED"/>
    <property type="match status" value="1"/>
</dbReference>
<reference evidence="4" key="2">
    <citation type="submission" date="2021-09" db="EMBL/GenBank/DDBJ databases">
        <authorList>
            <person name="Gilroy R."/>
        </authorList>
    </citation>
    <scope>NUCLEOTIDE SEQUENCE</scope>
    <source>
        <strain evidence="4">ChiBcec21-2208</strain>
    </source>
</reference>
<dbReference type="SUPFAM" id="SSF51011">
    <property type="entry name" value="Glycosyl hydrolase domain"/>
    <property type="match status" value="1"/>
</dbReference>
<evidence type="ECO:0000259" key="3">
    <source>
        <dbReference type="SMART" id="SM00813"/>
    </source>
</evidence>
<feature type="domain" description="Alpha-L-arabinofuranosidase C-terminal" evidence="3">
    <location>
        <begin position="1"/>
        <end position="131"/>
    </location>
</feature>
<dbReference type="SMART" id="SM00813">
    <property type="entry name" value="Alpha-L-AF_C"/>
    <property type="match status" value="1"/>
</dbReference>
<evidence type="ECO:0000313" key="4">
    <source>
        <dbReference type="EMBL" id="HJG29366.1"/>
    </source>
</evidence>
<dbReference type="Pfam" id="PF06964">
    <property type="entry name" value="Alpha-L-AF_C"/>
    <property type="match status" value="1"/>
</dbReference>
<dbReference type="InterPro" id="IPR010720">
    <property type="entry name" value="Alpha-L-AF_C"/>
</dbReference>
<dbReference type="GO" id="GO:0000272">
    <property type="term" value="P:polysaccharide catabolic process"/>
    <property type="evidence" value="ECO:0007669"/>
    <property type="project" value="TreeGrafter"/>
</dbReference>
<dbReference type="PANTHER" id="PTHR43576:SF2">
    <property type="entry name" value="INTRACELLULAR EXO-ALPHA-L-ARABINOFURANOSIDASE 2"/>
    <property type="match status" value="1"/>
</dbReference>
<name>A0A921LP28_9FIRM</name>
<comment type="caution">
    <text evidence="4">The sequence shown here is derived from an EMBL/GenBank/DDBJ whole genome shotgun (WGS) entry which is preliminary data.</text>
</comment>
<dbReference type="GO" id="GO:0046556">
    <property type="term" value="F:alpha-L-arabinofuranosidase activity"/>
    <property type="evidence" value="ECO:0007669"/>
    <property type="project" value="InterPro"/>
</dbReference>
<dbReference type="EMBL" id="DYVE01000310">
    <property type="protein sequence ID" value="HJG29366.1"/>
    <property type="molecule type" value="Genomic_DNA"/>
</dbReference>
<dbReference type="Gene3D" id="2.60.40.1180">
    <property type="entry name" value="Golgi alpha-mannosidase II"/>
    <property type="match status" value="1"/>
</dbReference>
<dbReference type="AlphaFoldDB" id="A0A921LP28"/>
<organism evidence="4 5">
    <name type="scientific">Subdoligranulum variabile</name>
    <dbReference type="NCBI Taxonomy" id="214851"/>
    <lineage>
        <taxon>Bacteria</taxon>
        <taxon>Bacillati</taxon>
        <taxon>Bacillota</taxon>
        <taxon>Clostridia</taxon>
        <taxon>Eubacteriales</taxon>
        <taxon>Oscillospiraceae</taxon>
        <taxon>Subdoligranulum</taxon>
    </lineage>
</organism>
<accession>A0A921LP28</accession>
<evidence type="ECO:0000256" key="2">
    <source>
        <dbReference type="ARBA" id="ARBA00011165"/>
    </source>
</evidence>
<comment type="subunit">
    <text evidence="2">Homohexamer; trimer of dimers.</text>
</comment>
<feature type="non-terminal residue" evidence="4">
    <location>
        <position position="1"/>
    </location>
</feature>
<dbReference type="InterPro" id="IPR013780">
    <property type="entry name" value="Glyco_hydro_b"/>
</dbReference>
<comment type="pathway">
    <text evidence="1">Glycan metabolism.</text>
</comment>
<reference evidence="4" key="1">
    <citation type="journal article" date="2021" name="PeerJ">
        <title>Extensive microbial diversity within the chicken gut microbiome revealed by metagenomics and culture.</title>
        <authorList>
            <person name="Gilroy R."/>
            <person name="Ravi A."/>
            <person name="Getino M."/>
            <person name="Pursley I."/>
            <person name="Horton D.L."/>
            <person name="Alikhan N.F."/>
            <person name="Baker D."/>
            <person name="Gharbi K."/>
            <person name="Hall N."/>
            <person name="Watson M."/>
            <person name="Adriaenssens E.M."/>
            <person name="Foster-Nyarko E."/>
            <person name="Jarju S."/>
            <person name="Secka A."/>
            <person name="Antonio M."/>
            <person name="Oren A."/>
            <person name="Chaudhuri R.R."/>
            <person name="La Ragione R."/>
            <person name="Hildebrand F."/>
            <person name="Pallen M.J."/>
        </authorList>
    </citation>
    <scope>NUCLEOTIDE SEQUENCE</scope>
    <source>
        <strain evidence="4">ChiBcec21-2208</strain>
    </source>
</reference>
<proteinExistence type="predicted"/>
<sequence>RMLCTPTYHVFHMFKGHQGARQLETYAETALIGADGADCKVPNLHVSASEDHNGNVLVTVVNLSDHSSVPVEIHWDGLSKFTSITGQVLSGDGAGAAAYNTFDNPHQVEPKALTNITVGTNSFTSLLPACSVAAFTLKA</sequence>
<gene>
    <name evidence="4" type="ORF">K8V20_12080</name>
</gene>
<protein>
    <submittedName>
        <fullName evidence="4">Alpha-N-arabinofuranosidase</fullName>
    </submittedName>
</protein>